<feature type="region of interest" description="Disordered" evidence="18">
    <location>
        <begin position="1841"/>
        <end position="1932"/>
    </location>
</feature>
<keyword evidence="2" id="KW-1188">Viral release from host cell</keyword>
<dbReference type="GO" id="GO:0005524">
    <property type="term" value="F:ATP binding"/>
    <property type="evidence" value="ECO:0007669"/>
    <property type="project" value="UniProtKB-KW"/>
</dbReference>
<accession>A0A6L2K2W2</accession>
<evidence type="ECO:0000259" key="20">
    <source>
        <dbReference type="PROSITE" id="PS50994"/>
    </source>
</evidence>
<dbReference type="GO" id="GO:0004519">
    <property type="term" value="F:endonuclease activity"/>
    <property type="evidence" value="ECO:0007669"/>
    <property type="project" value="UniProtKB-KW"/>
</dbReference>
<feature type="coiled-coil region" evidence="17">
    <location>
        <begin position="528"/>
        <end position="599"/>
    </location>
</feature>
<feature type="region of interest" description="Disordered" evidence="18">
    <location>
        <begin position="1421"/>
        <end position="1449"/>
    </location>
</feature>
<feature type="domain" description="Integrase catalytic" evidence="20">
    <location>
        <begin position="914"/>
        <end position="1089"/>
    </location>
</feature>
<keyword evidence="17" id="KW-0175">Coiled coil</keyword>
<dbReference type="InterPro" id="IPR001584">
    <property type="entry name" value="Integrase_cat-core"/>
</dbReference>
<keyword evidence="13" id="KW-0548">Nucleotidyltransferase</keyword>
<dbReference type="SUPFAM" id="SSF53098">
    <property type="entry name" value="Ribonuclease H-like"/>
    <property type="match status" value="1"/>
</dbReference>
<dbReference type="Pfam" id="PF22936">
    <property type="entry name" value="Pol_BBD"/>
    <property type="match status" value="1"/>
</dbReference>
<keyword evidence="12" id="KW-0695">RNA-directed DNA polymerase</keyword>
<evidence type="ECO:0000256" key="3">
    <source>
        <dbReference type="ARBA" id="ARBA00022670"/>
    </source>
</evidence>
<dbReference type="InterPro" id="IPR036397">
    <property type="entry name" value="RNaseH_sf"/>
</dbReference>
<dbReference type="PANTHER" id="PTHR42648">
    <property type="entry name" value="TRANSPOSASE, PUTATIVE-RELATED"/>
    <property type="match status" value="1"/>
</dbReference>
<keyword evidence="3" id="KW-0645">Protease</keyword>
<reference evidence="21" key="1">
    <citation type="journal article" date="2019" name="Sci. Rep.">
        <title>Draft genome of Tanacetum cinerariifolium, the natural source of mosquito coil.</title>
        <authorList>
            <person name="Yamashiro T."/>
            <person name="Shiraishi A."/>
            <person name="Satake H."/>
            <person name="Nakayama K."/>
        </authorList>
    </citation>
    <scope>NUCLEOTIDE SEQUENCE</scope>
</reference>
<feature type="compositionally biased region" description="Polar residues" evidence="18">
    <location>
        <begin position="1186"/>
        <end position="1198"/>
    </location>
</feature>
<feature type="compositionally biased region" description="Low complexity" evidence="18">
    <location>
        <begin position="1692"/>
        <end position="1703"/>
    </location>
</feature>
<keyword evidence="13" id="KW-0808">Transferase</keyword>
<evidence type="ECO:0000256" key="9">
    <source>
        <dbReference type="ARBA" id="ARBA00022840"/>
    </source>
</evidence>
<dbReference type="GO" id="GO:0003887">
    <property type="term" value="F:DNA-directed DNA polymerase activity"/>
    <property type="evidence" value="ECO:0007669"/>
    <property type="project" value="UniProtKB-KW"/>
</dbReference>
<dbReference type="PANTHER" id="PTHR42648:SF11">
    <property type="entry name" value="TRANSPOSON TY4-P GAG-POL POLYPROTEIN"/>
    <property type="match status" value="1"/>
</dbReference>
<dbReference type="GO" id="GO:0003676">
    <property type="term" value="F:nucleic acid binding"/>
    <property type="evidence" value="ECO:0007669"/>
    <property type="project" value="InterPro"/>
</dbReference>
<keyword evidence="6" id="KW-0547">Nucleotide-binding</keyword>
<dbReference type="Pfam" id="PF00665">
    <property type="entry name" value="rve"/>
    <property type="match status" value="1"/>
</dbReference>
<dbReference type="PROSITE" id="PS50994">
    <property type="entry name" value="INTEGRASE"/>
    <property type="match status" value="1"/>
</dbReference>
<gene>
    <name evidence="21" type="ORF">Tci_015120</name>
</gene>
<name>A0A6L2K2W2_TANCI</name>
<evidence type="ECO:0000256" key="13">
    <source>
        <dbReference type="ARBA" id="ARBA00022932"/>
    </source>
</evidence>
<keyword evidence="11" id="KW-0229">DNA integration</keyword>
<evidence type="ECO:0000256" key="11">
    <source>
        <dbReference type="ARBA" id="ARBA00022908"/>
    </source>
</evidence>
<evidence type="ECO:0000259" key="19">
    <source>
        <dbReference type="PROSITE" id="PS50158"/>
    </source>
</evidence>
<proteinExistence type="predicted"/>
<feature type="region of interest" description="Disordered" evidence="18">
    <location>
        <begin position="1372"/>
        <end position="1399"/>
    </location>
</feature>
<dbReference type="EMBL" id="BKCJ010001668">
    <property type="protein sequence ID" value="GEU43142.1"/>
    <property type="molecule type" value="Genomic_DNA"/>
</dbReference>
<dbReference type="Pfam" id="PF13976">
    <property type="entry name" value="gag_pre-integrs"/>
    <property type="match status" value="1"/>
</dbReference>
<dbReference type="GO" id="GO:0003964">
    <property type="term" value="F:RNA-directed DNA polymerase activity"/>
    <property type="evidence" value="ECO:0007669"/>
    <property type="project" value="UniProtKB-KW"/>
</dbReference>
<evidence type="ECO:0000256" key="18">
    <source>
        <dbReference type="SAM" id="MobiDB-lite"/>
    </source>
</evidence>
<dbReference type="InterPro" id="IPR003903">
    <property type="entry name" value="UIM_dom"/>
</dbReference>
<organism evidence="21">
    <name type="scientific">Tanacetum cinerariifolium</name>
    <name type="common">Dalmatian daisy</name>
    <name type="synonym">Chrysanthemum cinerariifolium</name>
    <dbReference type="NCBI Taxonomy" id="118510"/>
    <lineage>
        <taxon>Eukaryota</taxon>
        <taxon>Viridiplantae</taxon>
        <taxon>Streptophyta</taxon>
        <taxon>Embryophyta</taxon>
        <taxon>Tracheophyta</taxon>
        <taxon>Spermatophyta</taxon>
        <taxon>Magnoliopsida</taxon>
        <taxon>eudicotyledons</taxon>
        <taxon>Gunneridae</taxon>
        <taxon>Pentapetalae</taxon>
        <taxon>asterids</taxon>
        <taxon>campanulids</taxon>
        <taxon>Asterales</taxon>
        <taxon>Asteraceae</taxon>
        <taxon>Asteroideae</taxon>
        <taxon>Anthemideae</taxon>
        <taxon>Anthemidinae</taxon>
        <taxon>Tanacetum</taxon>
    </lineage>
</organism>
<feature type="region of interest" description="Disordered" evidence="18">
    <location>
        <begin position="1480"/>
        <end position="1590"/>
    </location>
</feature>
<dbReference type="GO" id="GO:0015074">
    <property type="term" value="P:DNA integration"/>
    <property type="evidence" value="ECO:0007669"/>
    <property type="project" value="UniProtKB-KW"/>
</dbReference>
<feature type="domain" description="CCHC-type" evidence="19">
    <location>
        <begin position="176"/>
        <end position="192"/>
    </location>
</feature>
<evidence type="ECO:0000256" key="2">
    <source>
        <dbReference type="ARBA" id="ARBA00022612"/>
    </source>
</evidence>
<evidence type="ECO:0000256" key="16">
    <source>
        <dbReference type="PROSITE-ProRule" id="PRU00047"/>
    </source>
</evidence>
<comment type="caution">
    <text evidence="21">The sequence shown here is derived from an EMBL/GenBank/DDBJ whole genome shotgun (WGS) entry which is preliminary data.</text>
</comment>
<evidence type="ECO:0000256" key="4">
    <source>
        <dbReference type="ARBA" id="ARBA00022722"/>
    </source>
</evidence>
<keyword evidence="5" id="KW-0479">Metal-binding</keyword>
<feature type="compositionally biased region" description="Pro residues" evidence="18">
    <location>
        <begin position="1853"/>
        <end position="1870"/>
    </location>
</feature>
<dbReference type="GO" id="GO:0008233">
    <property type="term" value="F:peptidase activity"/>
    <property type="evidence" value="ECO:0007669"/>
    <property type="project" value="UniProtKB-KW"/>
</dbReference>
<evidence type="ECO:0000256" key="12">
    <source>
        <dbReference type="ARBA" id="ARBA00022918"/>
    </source>
</evidence>
<evidence type="ECO:0008006" key="22">
    <source>
        <dbReference type="Google" id="ProtNLM"/>
    </source>
</evidence>
<comment type="function">
    <text evidence="1">The aspartyl protease (PR) mediates the proteolytic cleavages of the Gag and Gag-Pol polyproteins after assembly of the VLP.</text>
</comment>
<feature type="region of interest" description="Disordered" evidence="18">
    <location>
        <begin position="1179"/>
        <end position="1198"/>
    </location>
</feature>
<sequence length="2258" mass="256286">MYRRTPYMDLPPTTVVPMKPGDKTKNKVKNANVSPLNLGNAFVDDNVGGDDVMFLGEHNTVHLKKPKERIILGLAGILQKALLRKNADVMLGGHDNIMTTQEYVKKVNEDVFEADHFTLGPWLRAIVHLHGEGGRPNRGQGMNPWGGNATGYGEAQNRVGNVNQGQARPGQARTVKCYNCNGTCHIARNCTQPKRPQYFEYFKDKMLLMQAQENRVALNAEQLLFLTDGLDNAFDDDVDEQPVQDMALNVDNVFQAEDSDRITDEAGPSYDSDILPEVQDHDQYLDDTCAYHEEHVMHDSVQLDHVVDLHADYMGVSNMISYDQYVKDNDVSVVHSNASSVPNDTFMMIYDDMCKPFAPSVSNSSRNAVVKNYLTAELATYREQVELPRPLYNDLNKTKACYLQEVIPFFQTIKDNFERIQKALTKEVKQMKDVFEELEAEVAQSRFAEMHVANTSVEARCLAFEAELATLRDKSYQKNQGELNKHFYKLEVDHLNLQIKYQNLKDSIGNHPPTPDKDTPDFDSVFVISKMQASLQGKDNAIRQLKKQLSELQVTSSDTERIVRVRTTDSQLTKVTDPVTNLQAQNDLFRAEIDKVKQHYKQLYDSIKITSAKHIEQVTKLTAKNVTLITSVSKAKVQPSILTRTKHAVDVELLVPCLRNNRDAHLDYLRYLQESVETIRNIVEKAKVVRPLYRSIISACRYTQHSQELLEYAIGVKRCPKASGSQPKSNYKTNRISPAKCANKLPVEDLPRMNKSHLRTTNRVDSSSRLKHTVVQIILWYLDSGCSKHITRDRARLLNFVKKFIWTVRFGNDNFGAIMGFGDYVVGESVISRGSRGSNLYTISVEDMMKSSPICLLSKASKNKSWLWHQRLNHLNSSTINDLVRKDLVRGLPRLKFKKDHLCSACQLGKSKKHTHKPKAENTNLEDLNTLHMDLCGPMRVQTINGKKYILVIMDDYSRFTWVKFLKSKDETSDVVIKFITQIQVGLNKTVRYVRTDNGTEFVNHTMTEYYERIGVFHQKTVPKTPQQNEVVERRNRTLVEAARTMLIFFKALMFLWAEDVATACYTQNRSLIHTRHHKTPYELVHNKKPDLTFFKVFGTLCYPINDSKDLGKLQPTADTEIFVGYAPSRKGLKDQVLLLKQYKLSQLSRLPPGVVAEPHFMEDHNVAPVDNNPFVNVFAPEPHSEASSSGDISSTESPYVSQSLHHLNKWSKDHLLDNVIGNPSKLIAGFKPCHRSQDCGMAQLYASRLDIAVCGRSLTGSRKLPEEAQPYKARHVSIRSKATRSVYCLFVPRGFIYQNKDKKNRLMWIDELHKFSDRTLNDVHNALDDHLKGIRMQYLPTTIWRKGDKDRAAAMIQAIDKMLKTRRIMRSLERGSPKSVGESEAEEVPAEKPQVADEDADFQKAVEESMKDAYALPKGSLPPVVIREPESGKYQPLPEVPGKGKAKVSEEQVAHDLLSLQKYKKTSPADQYIFQRRVSKPTASSFHDGSQDEGQAGPDPNAQAEGQARLNPEKTSEGQAGSNPDETSKGQAGPDPNAQAEGQTGSDTGAQAEGQARLNPEKTSEGQAGSNPDETSKGQAGPDPGFTATIYPNVQENLKLVVEEPVLLEEPTSSSRTLSSLQHLSRDFTFGDQFFSDKPSDADKSAETKVESMVNVPIQQALSSICLMTSPIIDLTSRLESPKEHQQLKATTTDTTTTITTTLPPPQAPQQSTTEAMMVKRIGELEHTLADLIQVNKTIEERLDKHGARLYTLKQLDIPQQVSIAVSKVVMDAVDWAMQVPLRDRFRDLPEADIKEILHQRMWETDSYKSHEDHMQLFEALEKSINRDQFEELTHDLAEARKKRKKGRESPKTPPGSPSHQPPPPPPPAGLSGTSGAPRAFGSQVTPPPPPPTSTNQDSPSTGSVAPSPAKTAATTKHQAWSTPDVTLTPLVSLTPEDLDMDEAMGPDEQAQLSDEKDIRSAHIPTVNLRQGWWKPFEEERPTTSEPAWSIRSSDVPTGDITTFMDWFCKRRGITELKPQDLEGPAYEIVKDITAMYGISHWWFQRQRFYIDRHTSEGDRSTVRTHMRILSVIRIKVFSMYGYDYIKKIVLRPTDLNEHVIAERDFKQLVIRQRVENFQLRIENYQTQVNLTKPQWMATGFEYKHDYTVIESSRVVIFRDKYGVQMMMRFNEIHKFSDGTLHQIVEALDYRVKEFRINRMNPGLNTRFWTRNDVDRCNAFMFVIQRHLKTHRIFRNLESFIRGRVREGDYRLLKRID</sequence>
<keyword evidence="9" id="KW-0067">ATP-binding</keyword>
<feature type="compositionally biased region" description="Polar residues" evidence="18">
    <location>
        <begin position="1919"/>
        <end position="1932"/>
    </location>
</feature>
<dbReference type="GO" id="GO:0006508">
    <property type="term" value="P:proteolysis"/>
    <property type="evidence" value="ECO:0007669"/>
    <property type="project" value="UniProtKB-KW"/>
</dbReference>
<keyword evidence="16" id="KW-0863">Zinc-finger</keyword>
<keyword evidence="8" id="KW-0378">Hydrolase</keyword>
<dbReference type="PROSITE" id="PS50158">
    <property type="entry name" value="ZF_CCHC"/>
    <property type="match status" value="1"/>
</dbReference>
<evidence type="ECO:0000256" key="14">
    <source>
        <dbReference type="ARBA" id="ARBA00023113"/>
    </source>
</evidence>
<keyword evidence="14" id="KW-0917">Virion maturation</keyword>
<evidence type="ECO:0000256" key="8">
    <source>
        <dbReference type="ARBA" id="ARBA00022801"/>
    </source>
</evidence>
<evidence type="ECO:0000313" key="21">
    <source>
        <dbReference type="EMBL" id="GEU43142.1"/>
    </source>
</evidence>
<evidence type="ECO:0000256" key="6">
    <source>
        <dbReference type="ARBA" id="ARBA00022741"/>
    </source>
</evidence>
<evidence type="ECO:0000256" key="5">
    <source>
        <dbReference type="ARBA" id="ARBA00022723"/>
    </source>
</evidence>
<evidence type="ECO:0000256" key="1">
    <source>
        <dbReference type="ARBA" id="ARBA00002180"/>
    </source>
</evidence>
<dbReference type="InterPro" id="IPR039537">
    <property type="entry name" value="Retrotran_Ty1/copia-like"/>
</dbReference>
<protein>
    <recommendedName>
        <fullName evidence="22">Retrovirus-related Pol polyprotein from transposon TNT 1-94</fullName>
    </recommendedName>
</protein>
<dbReference type="InterPro" id="IPR001878">
    <property type="entry name" value="Znf_CCHC"/>
</dbReference>
<keyword evidence="16" id="KW-0862">Zinc</keyword>
<dbReference type="Gene3D" id="3.30.420.10">
    <property type="entry name" value="Ribonuclease H-like superfamily/Ribonuclease H"/>
    <property type="match status" value="1"/>
</dbReference>
<dbReference type="Gene3D" id="4.10.60.10">
    <property type="entry name" value="Zinc finger, CCHC-type"/>
    <property type="match status" value="1"/>
</dbReference>
<keyword evidence="15" id="KW-0233">DNA recombination</keyword>
<dbReference type="InterPro" id="IPR025724">
    <property type="entry name" value="GAG-pre-integrase_dom"/>
</dbReference>
<keyword evidence="10" id="KW-0460">Magnesium</keyword>
<feature type="compositionally biased region" description="Polar residues" evidence="18">
    <location>
        <begin position="1541"/>
        <end position="1550"/>
    </location>
</feature>
<keyword evidence="13" id="KW-0239">DNA-directed DNA polymerase</keyword>
<keyword evidence="7" id="KW-0255">Endonuclease</keyword>
<evidence type="ECO:0000256" key="17">
    <source>
        <dbReference type="SAM" id="Coils"/>
    </source>
</evidence>
<dbReference type="GO" id="GO:0006310">
    <property type="term" value="P:DNA recombination"/>
    <property type="evidence" value="ECO:0007669"/>
    <property type="project" value="UniProtKB-KW"/>
</dbReference>
<dbReference type="InterPro" id="IPR054722">
    <property type="entry name" value="PolX-like_BBD"/>
</dbReference>
<keyword evidence="4" id="KW-0540">Nuclease</keyword>
<evidence type="ECO:0000256" key="10">
    <source>
        <dbReference type="ARBA" id="ARBA00022842"/>
    </source>
</evidence>
<dbReference type="GO" id="GO:0008270">
    <property type="term" value="F:zinc ion binding"/>
    <property type="evidence" value="ECO:0007669"/>
    <property type="project" value="UniProtKB-KW"/>
</dbReference>
<feature type="region of interest" description="Disordered" evidence="18">
    <location>
        <begin position="1682"/>
        <end position="1712"/>
    </location>
</feature>
<dbReference type="PROSITE" id="PS50330">
    <property type="entry name" value="UIM"/>
    <property type="match status" value="1"/>
</dbReference>
<evidence type="ECO:0000256" key="7">
    <source>
        <dbReference type="ARBA" id="ARBA00022759"/>
    </source>
</evidence>
<dbReference type="InterPro" id="IPR012337">
    <property type="entry name" value="RNaseH-like_sf"/>
</dbReference>
<evidence type="ECO:0000256" key="15">
    <source>
        <dbReference type="ARBA" id="ARBA00023172"/>
    </source>
</evidence>